<dbReference type="InterPro" id="IPR016187">
    <property type="entry name" value="CTDL_fold"/>
</dbReference>
<accession>A0A812H9J1</accession>
<dbReference type="Gene3D" id="3.90.1580.10">
    <property type="entry name" value="paralog of FGE (formylglycine-generating enzyme)"/>
    <property type="match status" value="1"/>
</dbReference>
<dbReference type="EMBL" id="CAJNDS010000070">
    <property type="protein sequence ID" value="CAE6943544.1"/>
    <property type="molecule type" value="Genomic_DNA"/>
</dbReference>
<dbReference type="PANTHER" id="PTHR23150">
    <property type="entry name" value="SULFATASE MODIFYING FACTOR 1, 2"/>
    <property type="match status" value="1"/>
</dbReference>
<dbReference type="PANTHER" id="PTHR23150:SF33">
    <property type="entry name" value="INACTIVE C-ALPHA-FORMYLGLYCINE-GENERATING ENZYME 2"/>
    <property type="match status" value="1"/>
</dbReference>
<evidence type="ECO:0000313" key="3">
    <source>
        <dbReference type="EMBL" id="CAE6943544.1"/>
    </source>
</evidence>
<reference evidence="3" key="1">
    <citation type="submission" date="2021-02" db="EMBL/GenBank/DDBJ databases">
        <authorList>
            <person name="Dougan E. K."/>
            <person name="Rhodes N."/>
            <person name="Thang M."/>
            <person name="Chan C."/>
        </authorList>
    </citation>
    <scope>NUCLEOTIDE SEQUENCE</scope>
</reference>
<dbReference type="Proteomes" id="UP000604046">
    <property type="component" value="Unassembled WGS sequence"/>
</dbReference>
<organism evidence="3 4">
    <name type="scientific">Symbiodinium natans</name>
    <dbReference type="NCBI Taxonomy" id="878477"/>
    <lineage>
        <taxon>Eukaryota</taxon>
        <taxon>Sar</taxon>
        <taxon>Alveolata</taxon>
        <taxon>Dinophyceae</taxon>
        <taxon>Suessiales</taxon>
        <taxon>Symbiodiniaceae</taxon>
        <taxon>Symbiodinium</taxon>
    </lineage>
</organism>
<proteinExistence type="predicted"/>
<dbReference type="InterPro" id="IPR005532">
    <property type="entry name" value="SUMF_dom"/>
</dbReference>
<gene>
    <name evidence="3" type="primary">SUMF2</name>
    <name evidence="3" type="ORF">SNAT2548_LOCUS1305</name>
</gene>
<name>A0A812H9J1_9DINO</name>
<evidence type="ECO:0000313" key="4">
    <source>
        <dbReference type="Proteomes" id="UP000604046"/>
    </source>
</evidence>
<comment type="caution">
    <text evidence="3">The sequence shown here is derived from an EMBL/GenBank/DDBJ whole genome shotgun (WGS) entry which is preliminary data.</text>
</comment>
<feature type="domain" description="Sulfatase-modifying factor enzyme-like" evidence="2">
    <location>
        <begin position="42"/>
        <end position="304"/>
    </location>
</feature>
<sequence length="371" mass="41643">MPRMYRLLCLGCLPALCGSEALEPSNQKASKKKRRGPALRKIPARTFLMGGDELSGAPGTKQISLQAYAIDETPVTNSHFREFVKETKFKTDAERYGWSFVLNSSLSQAVLRESPQHIESAPHWVAVENAWWRHPEGRDSSLKDRWEDYPVVHISWTDANAYCEWAGKRLPTEAEWENAARGKRKESLYPWEDSDVPGKGRWKMNIWQGRFPFENLLEDGYHAISPVKAYPANSYGVFSTVGNVWEWTSDPFPGSRPEEEPQWTLKGGSFIDSPAGEFNHKATVVTRMGNTADSGSYNTGFRCASGKGGGGRKRPPDQKVLEKLAEEGGIEAVQEFLAKSGQSAQVFTPAELQKTREELRKQQDSSRSPEL</sequence>
<dbReference type="InterPro" id="IPR051043">
    <property type="entry name" value="Sulfatase_Mod_Factor_Kinase"/>
</dbReference>
<feature type="signal peptide" evidence="1">
    <location>
        <begin position="1"/>
        <end position="19"/>
    </location>
</feature>
<dbReference type="SUPFAM" id="SSF56436">
    <property type="entry name" value="C-type lectin-like"/>
    <property type="match status" value="1"/>
</dbReference>
<dbReference type="AlphaFoldDB" id="A0A812H9J1"/>
<keyword evidence="4" id="KW-1185">Reference proteome</keyword>
<dbReference type="GO" id="GO:0005783">
    <property type="term" value="C:endoplasmic reticulum"/>
    <property type="evidence" value="ECO:0007669"/>
    <property type="project" value="TreeGrafter"/>
</dbReference>
<protein>
    <submittedName>
        <fullName evidence="3">SUMF2 protein</fullName>
    </submittedName>
</protein>
<dbReference type="Pfam" id="PF03781">
    <property type="entry name" value="FGE-sulfatase"/>
    <property type="match status" value="1"/>
</dbReference>
<dbReference type="OrthoDB" id="659at2759"/>
<dbReference type="InterPro" id="IPR042095">
    <property type="entry name" value="SUMF_sf"/>
</dbReference>
<keyword evidence="1" id="KW-0732">Signal</keyword>
<evidence type="ECO:0000259" key="2">
    <source>
        <dbReference type="Pfam" id="PF03781"/>
    </source>
</evidence>
<evidence type="ECO:0000256" key="1">
    <source>
        <dbReference type="SAM" id="SignalP"/>
    </source>
</evidence>
<feature type="chain" id="PRO_5032844220" evidence="1">
    <location>
        <begin position="20"/>
        <end position="371"/>
    </location>
</feature>